<dbReference type="KEGG" id="cai:Caci_0728"/>
<dbReference type="Pfam" id="PF04122">
    <property type="entry name" value="CW_binding_2"/>
    <property type="match status" value="3"/>
</dbReference>
<name>C7Q0N5_CATAD</name>
<proteinExistence type="predicted"/>
<dbReference type="InterPro" id="IPR051922">
    <property type="entry name" value="Bact_Sporulation_Assoc"/>
</dbReference>
<gene>
    <name evidence="1" type="ordered locus">Caci_0728</name>
</gene>
<dbReference type="EMBL" id="CP001700">
    <property type="protein sequence ID" value="ACU69663.1"/>
    <property type="molecule type" value="Genomic_DNA"/>
</dbReference>
<dbReference type="eggNOG" id="COG0823">
    <property type="taxonomic scope" value="Bacteria"/>
</dbReference>
<dbReference type="HOGENOM" id="CLU_023724_0_0_11"/>
<dbReference type="PANTHER" id="PTHR30032:SF8">
    <property type="entry name" value="GERMINATION-SPECIFIC N-ACETYLMURAMOYL-L-ALANINE AMIDASE"/>
    <property type="match status" value="1"/>
</dbReference>
<evidence type="ECO:0000313" key="1">
    <source>
        <dbReference type="EMBL" id="ACU69663.1"/>
    </source>
</evidence>
<dbReference type="STRING" id="479433.Caci_0728"/>
<dbReference type="InterPro" id="IPR011042">
    <property type="entry name" value="6-blade_b-propeller_TolB-like"/>
</dbReference>
<dbReference type="Proteomes" id="UP000000851">
    <property type="component" value="Chromosome"/>
</dbReference>
<dbReference type="InParanoid" id="C7Q0N5"/>
<dbReference type="InterPro" id="IPR015943">
    <property type="entry name" value="WD40/YVTN_repeat-like_dom_sf"/>
</dbReference>
<accession>C7Q0N5</accession>
<dbReference type="SUPFAM" id="SSF69304">
    <property type="entry name" value="Tricorn protease N-terminal domain"/>
    <property type="match status" value="1"/>
</dbReference>
<dbReference type="PANTHER" id="PTHR30032">
    <property type="entry name" value="N-ACETYLMURAMOYL-L-ALANINE AMIDASE-RELATED"/>
    <property type="match status" value="1"/>
</dbReference>
<dbReference type="AlphaFoldDB" id="C7Q0N5"/>
<dbReference type="Gene3D" id="2.130.10.10">
    <property type="entry name" value="YVTN repeat-like/Quinoprotein amine dehydrogenase"/>
    <property type="match status" value="1"/>
</dbReference>
<evidence type="ECO:0000313" key="2">
    <source>
        <dbReference type="Proteomes" id="UP000000851"/>
    </source>
</evidence>
<reference evidence="1 2" key="1">
    <citation type="journal article" date="2009" name="Stand. Genomic Sci.">
        <title>Complete genome sequence of Catenulispora acidiphila type strain (ID 139908).</title>
        <authorList>
            <person name="Copeland A."/>
            <person name="Lapidus A."/>
            <person name="Glavina Del Rio T."/>
            <person name="Nolan M."/>
            <person name="Lucas S."/>
            <person name="Chen F."/>
            <person name="Tice H."/>
            <person name="Cheng J.F."/>
            <person name="Bruce D."/>
            <person name="Goodwin L."/>
            <person name="Pitluck S."/>
            <person name="Mikhailova N."/>
            <person name="Pati A."/>
            <person name="Ivanova N."/>
            <person name="Mavromatis K."/>
            <person name="Chen A."/>
            <person name="Palaniappan K."/>
            <person name="Chain P."/>
            <person name="Land M."/>
            <person name="Hauser L."/>
            <person name="Chang Y.J."/>
            <person name="Jeffries C.D."/>
            <person name="Chertkov O."/>
            <person name="Brettin T."/>
            <person name="Detter J.C."/>
            <person name="Han C."/>
            <person name="Ali Z."/>
            <person name="Tindall B.J."/>
            <person name="Goker M."/>
            <person name="Bristow J."/>
            <person name="Eisen J.A."/>
            <person name="Markowitz V."/>
            <person name="Hugenholtz P."/>
            <person name="Kyrpides N.C."/>
            <person name="Klenk H.P."/>
        </authorList>
    </citation>
    <scope>NUCLEOTIDE SEQUENCE [LARGE SCALE GENOMIC DNA]</scope>
    <source>
        <strain evidence="2">DSM 44928 / JCM 14897 / NBRC 102108 / NRRL B-24433 / ID139908</strain>
    </source>
</reference>
<protein>
    <submittedName>
        <fullName evidence="1">Fibronectin type III domain-containing protein</fullName>
    </submittedName>
</protein>
<dbReference type="Gene3D" id="3.40.50.12090">
    <property type="match status" value="1"/>
</dbReference>
<organism evidence="1 2">
    <name type="scientific">Catenulispora acidiphila (strain DSM 44928 / JCM 14897 / NBRC 102108 / NRRL B-24433 / ID139908)</name>
    <dbReference type="NCBI Taxonomy" id="479433"/>
    <lineage>
        <taxon>Bacteria</taxon>
        <taxon>Bacillati</taxon>
        <taxon>Actinomycetota</taxon>
        <taxon>Actinomycetes</taxon>
        <taxon>Catenulisporales</taxon>
        <taxon>Catenulisporaceae</taxon>
        <taxon>Catenulispora</taxon>
    </lineage>
</organism>
<dbReference type="OrthoDB" id="9764271at2"/>
<dbReference type="InterPro" id="IPR007253">
    <property type="entry name" value="Cell_wall-bd_2"/>
</dbReference>
<sequence>MWGVVVVGGRGVRGCLALSTVAAVVGGVSLAAGGEAGAAAGRLDGRIGFVDSVNGGWTTANADGSDRRVVTLSGAGLPAGARVVSVKYSPDGSEAVVSIGSFDGAYWLVDASGHVIRRLPDAVGGLDGFAWSADGSRLYSSSPLAVQDPGATLPTPPSRVVVLGVAGTQWAEVPGQPAGCDDGEATAAPDGRVVFVAKCPTSASSQSTSLYELDPGAGAARQLSVGGVDPQFSPDGSRLSVVVTGASGRMGLAVMALPASQVLVPRVIADAGVLEGNDDVTAWSPDGAQLLVRAAEPASGSDYRYSIQVVDARVGGADRTVASETVMPSAGLFSPTWQAATAPAAGRPILDRIGGADRTATAIAASQWSYDTAGTGGRQANVAVLSRDDAFADALAGNALAAEKRGPLLLTATRGLDPRVAAELKRALAPGAIVYVLGGPQALDSSIDEAVGKLGFQPQRLAGQTRYGTAVAIAKEIAPNGPHTVMVATGADFPDALTAGTAASQDLAGGVVVLSDGGSLPAETRAYLGGIDPRRASIYGVGGQGVEALASALPAWRGLVTPLAGRDRFATASAVAHSKLFGLDAPVTMAGVSTGEMWPDALAGGALLGVQHGPLLLAGPTGLTPEETALLTASHLTGLAVFGGVAAVPPATAAQAGDAAFGAGAWSEAVDRKAPTLR</sequence>
<keyword evidence="2" id="KW-1185">Reference proteome</keyword>
<dbReference type="Gene3D" id="2.120.10.30">
    <property type="entry name" value="TolB, C-terminal domain"/>
    <property type="match status" value="1"/>
</dbReference>